<evidence type="ECO:0000313" key="2">
    <source>
        <dbReference type="Proteomes" id="UP000310200"/>
    </source>
</evidence>
<sequence length="105" mass="11846">MKNIRPGRAKELLALNKQKLRVAVGLFTSHSALLRAHLFNLGFAKQKECRLCGDEKKDNVHIPVSYTHLDVYKRQPLGRASGSDRNRAHPVLPALHSWARGLRSL</sequence>
<comment type="caution">
    <text evidence="1">The sequence shown here is derived from an EMBL/GenBank/DDBJ whole genome shotgun (WGS) entry which is preliminary data.</text>
</comment>
<keyword evidence="2" id="KW-1185">Reference proteome</keyword>
<organism evidence="1 2">
    <name type="scientific">Temnothorax longispinosus</name>
    <dbReference type="NCBI Taxonomy" id="300112"/>
    <lineage>
        <taxon>Eukaryota</taxon>
        <taxon>Metazoa</taxon>
        <taxon>Ecdysozoa</taxon>
        <taxon>Arthropoda</taxon>
        <taxon>Hexapoda</taxon>
        <taxon>Insecta</taxon>
        <taxon>Pterygota</taxon>
        <taxon>Neoptera</taxon>
        <taxon>Endopterygota</taxon>
        <taxon>Hymenoptera</taxon>
        <taxon>Apocrita</taxon>
        <taxon>Aculeata</taxon>
        <taxon>Formicoidea</taxon>
        <taxon>Formicidae</taxon>
        <taxon>Myrmicinae</taxon>
        <taxon>Temnothorax</taxon>
    </lineage>
</organism>
<dbReference type="Proteomes" id="UP000310200">
    <property type="component" value="Unassembled WGS sequence"/>
</dbReference>
<dbReference type="AlphaFoldDB" id="A0A4S2KY58"/>
<dbReference type="EMBL" id="QBLH01000629">
    <property type="protein sequence ID" value="TGZ54616.1"/>
    <property type="molecule type" value="Genomic_DNA"/>
</dbReference>
<name>A0A4S2KY58_9HYME</name>
<dbReference type="STRING" id="300112.A0A4S2KY58"/>
<evidence type="ECO:0000313" key="1">
    <source>
        <dbReference type="EMBL" id="TGZ54616.1"/>
    </source>
</evidence>
<proteinExistence type="predicted"/>
<accession>A0A4S2KY58</accession>
<protein>
    <submittedName>
        <fullName evidence="1">Uncharacterized protein</fullName>
    </submittedName>
</protein>
<gene>
    <name evidence="1" type="ORF">DBV15_12567</name>
</gene>
<reference evidence="1 2" key="1">
    <citation type="journal article" date="2019" name="Philos. Trans. R. Soc. Lond., B, Biol. Sci.">
        <title>Ant behaviour and brain gene expression of defending hosts depend on the ecological success of the intruding social parasite.</title>
        <authorList>
            <person name="Kaur R."/>
            <person name="Stoldt M."/>
            <person name="Jongepier E."/>
            <person name="Feldmeyer B."/>
            <person name="Menzel F."/>
            <person name="Bornberg-Bauer E."/>
            <person name="Foitzik S."/>
        </authorList>
    </citation>
    <scope>NUCLEOTIDE SEQUENCE [LARGE SCALE GENOMIC DNA]</scope>
    <source>
        <tissue evidence="1">Whole body</tissue>
    </source>
</reference>